<dbReference type="OrthoDB" id="5500703at2"/>
<dbReference type="Pfam" id="PF00596">
    <property type="entry name" value="Aldolase_II"/>
    <property type="match status" value="1"/>
</dbReference>
<dbReference type="SMART" id="SM01007">
    <property type="entry name" value="Aldolase_II"/>
    <property type="match status" value="1"/>
</dbReference>
<protein>
    <submittedName>
        <fullName evidence="7">Fuculose phosphate aldolase</fullName>
        <ecNumber evidence="7">4.1.2.17</ecNumber>
    </submittedName>
</protein>
<proteinExistence type="predicted"/>
<keyword evidence="4 7" id="KW-0456">Lyase</keyword>
<dbReference type="InterPro" id="IPR050197">
    <property type="entry name" value="Aldolase_class_II_sugar_metab"/>
</dbReference>
<dbReference type="AlphaFoldDB" id="A0A0A5I327"/>
<dbReference type="InterPro" id="IPR036409">
    <property type="entry name" value="Aldolase_II/adducin_N_sf"/>
</dbReference>
<dbReference type="SUPFAM" id="SSF53639">
    <property type="entry name" value="AraD/HMP-PK domain-like"/>
    <property type="match status" value="1"/>
</dbReference>
<comment type="pathway">
    <text evidence="1">Carbohydrate degradation.</text>
</comment>
<evidence type="ECO:0000313" key="7">
    <source>
        <dbReference type="EMBL" id="KGY10231.1"/>
    </source>
</evidence>
<keyword evidence="2" id="KW-0479">Metal-binding</keyword>
<evidence type="ECO:0000256" key="5">
    <source>
        <dbReference type="ARBA" id="ARBA00023253"/>
    </source>
</evidence>
<feature type="domain" description="Class II aldolase/adducin N-terminal" evidence="6">
    <location>
        <begin position="10"/>
        <end position="184"/>
    </location>
</feature>
<dbReference type="Gene3D" id="3.40.225.10">
    <property type="entry name" value="Class II aldolase/adducin N-terminal domain"/>
    <property type="match status" value="1"/>
</dbReference>
<dbReference type="PANTHER" id="PTHR22789">
    <property type="entry name" value="FUCULOSE PHOSPHATE ALDOLASE"/>
    <property type="match status" value="1"/>
</dbReference>
<dbReference type="Proteomes" id="UP000030451">
    <property type="component" value="Unassembled WGS sequence"/>
</dbReference>
<dbReference type="GO" id="GO:0019568">
    <property type="term" value="P:arabinose catabolic process"/>
    <property type="evidence" value="ECO:0007669"/>
    <property type="project" value="UniProtKB-KW"/>
</dbReference>
<evidence type="ECO:0000256" key="2">
    <source>
        <dbReference type="ARBA" id="ARBA00022723"/>
    </source>
</evidence>
<name>A0A0A5I327_PHOS4</name>
<dbReference type="RefSeq" id="WP_038136221.1">
    <property type="nucleotide sequence ID" value="NZ_JRWP01000004.1"/>
</dbReference>
<dbReference type="InterPro" id="IPR001303">
    <property type="entry name" value="Aldolase_II/adducin_N"/>
</dbReference>
<comment type="caution">
    <text evidence="7">The sequence shown here is derived from an EMBL/GenBank/DDBJ whole genome shotgun (WGS) entry which is preliminary data.</text>
</comment>
<keyword evidence="3" id="KW-0119">Carbohydrate metabolism</keyword>
<evidence type="ECO:0000256" key="4">
    <source>
        <dbReference type="ARBA" id="ARBA00023239"/>
    </source>
</evidence>
<accession>A0A0A5I327</accession>
<evidence type="ECO:0000313" key="8">
    <source>
        <dbReference type="Proteomes" id="UP000030451"/>
    </source>
</evidence>
<organism evidence="7 8">
    <name type="scientific">Photobacterium sp. (strain ATCC 43367)</name>
    <dbReference type="NCBI Taxonomy" id="379097"/>
    <lineage>
        <taxon>Bacteria</taxon>
        <taxon>Pseudomonadati</taxon>
        <taxon>Pseudomonadota</taxon>
        <taxon>Gammaproteobacteria</taxon>
        <taxon>Vibrionales</taxon>
        <taxon>Vibrionaceae</taxon>
        <taxon>Vibrio</taxon>
        <taxon>Vibrio oreintalis group</taxon>
    </lineage>
</organism>
<dbReference type="FunFam" id="3.40.225.10:FF:000005">
    <property type="entry name" value="L-fuculose phosphate aldolase"/>
    <property type="match status" value="1"/>
</dbReference>
<evidence type="ECO:0000259" key="6">
    <source>
        <dbReference type="SMART" id="SM01007"/>
    </source>
</evidence>
<reference evidence="7 8" key="1">
    <citation type="submission" date="2014-10" db="EMBL/GenBank/DDBJ databases">
        <title>Genome sequencing of Vibrio sinaloensis T08.</title>
        <authorList>
            <person name="Chan K.-G."/>
            <person name="Mohamad N.I."/>
        </authorList>
    </citation>
    <scope>NUCLEOTIDE SEQUENCE [LARGE SCALE GENOMIC DNA]</scope>
    <source>
        <strain evidence="7 8">T08</strain>
    </source>
</reference>
<dbReference type="GO" id="GO:0005829">
    <property type="term" value="C:cytosol"/>
    <property type="evidence" value="ECO:0007669"/>
    <property type="project" value="TreeGrafter"/>
</dbReference>
<dbReference type="STRING" id="379097.SE23_05630"/>
<dbReference type="PANTHER" id="PTHR22789:SF0">
    <property type="entry name" value="3-OXO-TETRONATE 4-PHOSPHATE DECARBOXYLASE-RELATED"/>
    <property type="match status" value="1"/>
</dbReference>
<keyword evidence="3" id="KW-0054">Arabinose catabolism</keyword>
<dbReference type="EC" id="4.1.2.17" evidence="7"/>
<keyword evidence="5" id="KW-0294">Fucose metabolism</keyword>
<dbReference type="EMBL" id="JRWP01000004">
    <property type="protein sequence ID" value="KGY10231.1"/>
    <property type="molecule type" value="Genomic_DNA"/>
</dbReference>
<evidence type="ECO:0000256" key="1">
    <source>
        <dbReference type="ARBA" id="ARBA00004921"/>
    </source>
</evidence>
<dbReference type="GO" id="GO:0046914">
    <property type="term" value="F:transition metal ion binding"/>
    <property type="evidence" value="ECO:0007669"/>
    <property type="project" value="UniProtKB-ARBA"/>
</dbReference>
<evidence type="ECO:0000256" key="3">
    <source>
        <dbReference type="ARBA" id="ARBA00022935"/>
    </source>
</evidence>
<dbReference type="NCBIfam" id="NF005984">
    <property type="entry name" value="PRK08087.1"/>
    <property type="match status" value="1"/>
</dbReference>
<dbReference type="GO" id="GO:0008738">
    <property type="term" value="F:L-fuculose-phosphate aldolase activity"/>
    <property type="evidence" value="ECO:0007669"/>
    <property type="project" value="UniProtKB-EC"/>
</dbReference>
<dbReference type="GO" id="GO:0006004">
    <property type="term" value="P:fucose metabolic process"/>
    <property type="evidence" value="ECO:0007669"/>
    <property type="project" value="UniProtKB-KW"/>
</dbReference>
<gene>
    <name evidence="7" type="ORF">NM06_04795</name>
</gene>
<sequence length="217" mass="24114">MSVERSKLALEIIDTCLEMNRLGLNQGTAGNVSVRYENGMLITPTGIEYDKLTPNHIVFVSEDGEFEEGKIPSSEWAFHMTCYKAREDCQAVVHNHAINSAAVSILNRPIPAIHYMVAASGTNEIPCVPYATFGSPELAGYVDEGIKQSKSILLQHHGMITVGENLKKALWLAHETEVLADLYLKCLSVQSEIPVLPEQEMNHVLDKFKTYGLRVEK</sequence>